<keyword evidence="4" id="KW-0812">Transmembrane</keyword>
<evidence type="ECO:0000256" key="1">
    <source>
        <dbReference type="ARBA" id="ARBA00009481"/>
    </source>
</evidence>
<evidence type="ECO:0000256" key="4">
    <source>
        <dbReference type="SAM" id="Phobius"/>
    </source>
</evidence>
<proteinExistence type="inferred from homology"/>
<dbReference type="PANTHER" id="PTHR12526:SF640">
    <property type="entry name" value="COLANIC ACID BIOSYNTHESIS GLYCOSYLTRANSFERASE WCAL-RELATED"/>
    <property type="match status" value="1"/>
</dbReference>
<keyword evidence="7" id="KW-1185">Reference proteome</keyword>
<dbReference type="RefSeq" id="WP_249992905.1">
    <property type="nucleotide sequence ID" value="NZ_CP116221.1"/>
</dbReference>
<evidence type="ECO:0000256" key="3">
    <source>
        <dbReference type="ARBA" id="ARBA00022679"/>
    </source>
</evidence>
<comment type="similarity">
    <text evidence="1">Belongs to the glycosyltransferase group 1 family. Glycosyltransferase 4 subfamily.</text>
</comment>
<evidence type="ECO:0000313" key="7">
    <source>
        <dbReference type="Proteomes" id="UP001202717"/>
    </source>
</evidence>
<reference evidence="6 7" key="1">
    <citation type="submission" date="2023-01" db="EMBL/GenBank/DDBJ databases">
        <title>Psychroserpens ponticola sp. nov., isolated from seawater.</title>
        <authorList>
            <person name="Kristyanto S."/>
            <person name="Jung J."/>
            <person name="Kim J.M."/>
            <person name="Jeon C.O."/>
        </authorList>
    </citation>
    <scope>NUCLEOTIDE SEQUENCE [LARGE SCALE GENOMIC DNA]</scope>
    <source>
        <strain evidence="6 7">MSW6</strain>
    </source>
</reference>
<dbReference type="Gene3D" id="3.40.50.2000">
    <property type="entry name" value="Glycogen Phosphorylase B"/>
    <property type="match status" value="2"/>
</dbReference>
<keyword evidence="4" id="KW-0472">Membrane</keyword>
<dbReference type="SUPFAM" id="SSF53756">
    <property type="entry name" value="UDP-Glycosyltransferase/glycogen phosphorylase"/>
    <property type="match status" value="1"/>
</dbReference>
<organism evidence="6 7">
    <name type="scientific">Psychroserpens ponticola</name>
    <dbReference type="NCBI Taxonomy" id="2932268"/>
    <lineage>
        <taxon>Bacteria</taxon>
        <taxon>Pseudomonadati</taxon>
        <taxon>Bacteroidota</taxon>
        <taxon>Flavobacteriia</taxon>
        <taxon>Flavobacteriales</taxon>
        <taxon>Flavobacteriaceae</taxon>
        <taxon>Psychroserpens</taxon>
    </lineage>
</organism>
<keyword evidence="4" id="KW-1133">Transmembrane helix</keyword>
<evidence type="ECO:0000256" key="2">
    <source>
        <dbReference type="ARBA" id="ARBA00022676"/>
    </source>
</evidence>
<sequence length="353" mass="41050">MVKTNFFKSVLFVAPNYKRRKGGISSVLKQYELNIKDFNFLPSAYVTNKWLNFMLLPITLVVFCLYLIVNKEIKTIHIHGASRGSFYRKYCFYYIGKKLFSKKLVYHIHGAEFHLFYDNSNAFVKAKIDAMISNSDVIIVLSKEWKEYFETTFIHPKIYVLNNIVKRVNEQKKEVYEIITVVFLGRIGERKGTFDLLNVISNNKSFFKDKIQFIIGGDGEISRMHNFIKEEKLDELIKYVGWVSGEKKTDILQKSDIMILPSYNEGLPISLLEAMSYSMPIISTNVGGIPQILEDNYNGKIVNPGNETEIEEALKYYINNREVIKTHGKNSYKIVEDYFPENVISNLKDIYSF</sequence>
<dbReference type="InterPro" id="IPR001296">
    <property type="entry name" value="Glyco_trans_1"/>
</dbReference>
<feature type="transmembrane region" description="Helical" evidence="4">
    <location>
        <begin position="50"/>
        <end position="69"/>
    </location>
</feature>
<dbReference type="CDD" id="cd03801">
    <property type="entry name" value="GT4_PimA-like"/>
    <property type="match status" value="1"/>
</dbReference>
<keyword evidence="2" id="KW-0328">Glycosyltransferase</keyword>
<dbReference type="PANTHER" id="PTHR12526">
    <property type="entry name" value="GLYCOSYLTRANSFERASE"/>
    <property type="match status" value="1"/>
</dbReference>
<dbReference type="EMBL" id="CP116221">
    <property type="protein sequence ID" value="WCO01641.1"/>
    <property type="molecule type" value="Genomic_DNA"/>
</dbReference>
<dbReference type="Pfam" id="PF00534">
    <property type="entry name" value="Glycos_transf_1"/>
    <property type="match status" value="1"/>
</dbReference>
<gene>
    <name evidence="6" type="ORF">MUN68_016460</name>
</gene>
<feature type="domain" description="Glycosyl transferase family 1" evidence="5">
    <location>
        <begin position="179"/>
        <end position="333"/>
    </location>
</feature>
<evidence type="ECO:0000313" key="6">
    <source>
        <dbReference type="EMBL" id="WCO01641.1"/>
    </source>
</evidence>
<dbReference type="Proteomes" id="UP001202717">
    <property type="component" value="Chromosome"/>
</dbReference>
<protein>
    <submittedName>
        <fullName evidence="6">Glycosyltransferase family 4 protein</fullName>
    </submittedName>
</protein>
<name>A0ABY7RY73_9FLAO</name>
<keyword evidence="3" id="KW-0808">Transferase</keyword>
<accession>A0ABY7RY73</accession>
<evidence type="ECO:0000259" key="5">
    <source>
        <dbReference type="Pfam" id="PF00534"/>
    </source>
</evidence>